<dbReference type="AlphaFoldDB" id="A0A919GHB7"/>
<gene>
    <name evidence="2" type="ORF">GCM10017771_13790</name>
</gene>
<dbReference type="Proteomes" id="UP000603227">
    <property type="component" value="Unassembled WGS sequence"/>
</dbReference>
<reference evidence="2" key="1">
    <citation type="journal article" date="2014" name="Int. J. Syst. Evol. Microbiol.">
        <title>Complete genome sequence of Corynebacterium casei LMG S-19264T (=DSM 44701T), isolated from a smear-ripened cheese.</title>
        <authorList>
            <consortium name="US DOE Joint Genome Institute (JGI-PGF)"/>
            <person name="Walter F."/>
            <person name="Albersmeier A."/>
            <person name="Kalinowski J."/>
            <person name="Ruckert C."/>
        </authorList>
    </citation>
    <scope>NUCLEOTIDE SEQUENCE</scope>
    <source>
        <strain evidence="2">CGMCC 4.7403</strain>
    </source>
</reference>
<dbReference type="EMBL" id="BNAT01000003">
    <property type="protein sequence ID" value="GHH84452.1"/>
    <property type="molecule type" value="Genomic_DNA"/>
</dbReference>
<comment type="caution">
    <text evidence="2">The sequence shown here is derived from an EMBL/GenBank/DDBJ whole genome shotgun (WGS) entry which is preliminary data.</text>
</comment>
<name>A0A919GHB7_9ACTN</name>
<feature type="region of interest" description="Disordered" evidence="1">
    <location>
        <begin position="1"/>
        <end position="37"/>
    </location>
</feature>
<accession>A0A919GHB7</accession>
<evidence type="ECO:0000313" key="2">
    <source>
        <dbReference type="EMBL" id="GHH84452.1"/>
    </source>
</evidence>
<sequence length="72" mass="7186">MAPKARSGESASAVGAARPVRARAPDTTAPMASFRMSPHIRGEPLGVALQNKGSLLGATLGDHVCGGSAGYP</sequence>
<evidence type="ECO:0000256" key="1">
    <source>
        <dbReference type="SAM" id="MobiDB-lite"/>
    </source>
</evidence>
<proteinExistence type="predicted"/>
<protein>
    <submittedName>
        <fullName evidence="2">Uncharacterized protein</fullName>
    </submittedName>
</protein>
<reference evidence="2" key="2">
    <citation type="submission" date="2020-09" db="EMBL/GenBank/DDBJ databases">
        <authorList>
            <person name="Sun Q."/>
            <person name="Zhou Y."/>
        </authorList>
    </citation>
    <scope>NUCLEOTIDE SEQUENCE</scope>
    <source>
        <strain evidence="2">CGMCC 4.7403</strain>
    </source>
</reference>
<keyword evidence="3" id="KW-1185">Reference proteome</keyword>
<evidence type="ECO:0000313" key="3">
    <source>
        <dbReference type="Proteomes" id="UP000603227"/>
    </source>
</evidence>
<feature type="compositionally biased region" description="Low complexity" evidence="1">
    <location>
        <begin position="10"/>
        <end position="19"/>
    </location>
</feature>
<organism evidence="2 3">
    <name type="scientific">Streptomyces capitiformicae</name>
    <dbReference type="NCBI Taxonomy" id="2014920"/>
    <lineage>
        <taxon>Bacteria</taxon>
        <taxon>Bacillati</taxon>
        <taxon>Actinomycetota</taxon>
        <taxon>Actinomycetes</taxon>
        <taxon>Kitasatosporales</taxon>
        <taxon>Streptomycetaceae</taxon>
        <taxon>Streptomyces</taxon>
    </lineage>
</organism>